<sequence length="44" mass="5443">MNDRDYQDFLDSLPDDIQAQMESDYYEYERYLHETGQVFDELPF</sequence>
<proteinExistence type="predicted"/>
<dbReference type="RefSeq" id="WP_258556839.1">
    <property type="nucleotide sequence ID" value="NZ_UGQU01000001.1"/>
</dbReference>
<organism evidence="1 2">
    <name type="scientific">Moraxella lacunata</name>
    <dbReference type="NCBI Taxonomy" id="477"/>
    <lineage>
        <taxon>Bacteria</taxon>
        <taxon>Pseudomonadati</taxon>
        <taxon>Pseudomonadota</taxon>
        <taxon>Gammaproteobacteria</taxon>
        <taxon>Moraxellales</taxon>
        <taxon>Moraxellaceae</taxon>
        <taxon>Moraxella</taxon>
    </lineage>
</organism>
<evidence type="ECO:0000313" key="2">
    <source>
        <dbReference type="Proteomes" id="UP000254437"/>
    </source>
</evidence>
<protein>
    <submittedName>
        <fullName evidence="1">Uncharacterized protein</fullName>
    </submittedName>
</protein>
<accession>A0A378T6P2</accession>
<name>A0A378T6P2_MORLA</name>
<evidence type="ECO:0000313" key="1">
    <source>
        <dbReference type="EMBL" id="STZ55545.1"/>
    </source>
</evidence>
<reference evidence="1 2" key="1">
    <citation type="submission" date="2018-06" db="EMBL/GenBank/DDBJ databases">
        <authorList>
            <consortium name="Pathogen Informatics"/>
            <person name="Doyle S."/>
        </authorList>
    </citation>
    <scope>NUCLEOTIDE SEQUENCE [LARGE SCALE GENOMIC DNA]</scope>
    <source>
        <strain evidence="1 2">NCTC10359</strain>
    </source>
</reference>
<gene>
    <name evidence="1" type="ORF">NCTC10359_00137</name>
</gene>
<dbReference type="Proteomes" id="UP000254437">
    <property type="component" value="Unassembled WGS sequence"/>
</dbReference>
<dbReference type="AlphaFoldDB" id="A0A378T6P2"/>
<dbReference type="EMBL" id="UGQU01000001">
    <property type="protein sequence ID" value="STZ55545.1"/>
    <property type="molecule type" value="Genomic_DNA"/>
</dbReference>